<accession>A0A9L0S7P1</accession>
<dbReference type="Ensembl" id="ENSECAT00000114241.1">
    <property type="protein sequence ID" value="ENSECAP00000070897.1"/>
    <property type="gene ID" value="ENSECAG00000056927.1"/>
</dbReference>
<reference evidence="1" key="3">
    <citation type="submission" date="2025-09" db="UniProtKB">
        <authorList>
            <consortium name="Ensembl"/>
        </authorList>
    </citation>
    <scope>IDENTIFICATION</scope>
    <source>
        <strain evidence="1">Thoroughbred</strain>
    </source>
</reference>
<organism evidence="1 2">
    <name type="scientific">Equus caballus</name>
    <name type="common">Horse</name>
    <dbReference type="NCBI Taxonomy" id="9796"/>
    <lineage>
        <taxon>Eukaryota</taxon>
        <taxon>Metazoa</taxon>
        <taxon>Chordata</taxon>
        <taxon>Craniata</taxon>
        <taxon>Vertebrata</taxon>
        <taxon>Euteleostomi</taxon>
        <taxon>Mammalia</taxon>
        <taxon>Eutheria</taxon>
        <taxon>Laurasiatheria</taxon>
        <taxon>Perissodactyla</taxon>
        <taxon>Equidae</taxon>
        <taxon>Equus</taxon>
    </lineage>
</organism>
<reference evidence="1 2" key="1">
    <citation type="journal article" date="2009" name="Science">
        <title>Genome sequence, comparative analysis, and population genetics of the domestic horse.</title>
        <authorList>
            <consortium name="Broad Institute Genome Sequencing Platform"/>
            <consortium name="Broad Institute Whole Genome Assembly Team"/>
            <person name="Wade C.M."/>
            <person name="Giulotto E."/>
            <person name="Sigurdsson S."/>
            <person name="Zoli M."/>
            <person name="Gnerre S."/>
            <person name="Imsland F."/>
            <person name="Lear T.L."/>
            <person name="Adelson D.L."/>
            <person name="Bailey E."/>
            <person name="Bellone R.R."/>
            <person name="Bloecker H."/>
            <person name="Distl O."/>
            <person name="Edgar R.C."/>
            <person name="Garber M."/>
            <person name="Leeb T."/>
            <person name="Mauceli E."/>
            <person name="MacLeod J.N."/>
            <person name="Penedo M.C.T."/>
            <person name="Raison J.M."/>
            <person name="Sharpe T."/>
            <person name="Vogel J."/>
            <person name="Andersson L."/>
            <person name="Antczak D.F."/>
            <person name="Biagi T."/>
            <person name="Binns M.M."/>
            <person name="Chowdhary B.P."/>
            <person name="Coleman S.J."/>
            <person name="Della Valle G."/>
            <person name="Fryc S."/>
            <person name="Guerin G."/>
            <person name="Hasegawa T."/>
            <person name="Hill E.W."/>
            <person name="Jurka J."/>
            <person name="Kiialainen A."/>
            <person name="Lindgren G."/>
            <person name="Liu J."/>
            <person name="Magnani E."/>
            <person name="Mickelson J.R."/>
            <person name="Murray J."/>
            <person name="Nergadze S.G."/>
            <person name="Onofrio R."/>
            <person name="Pedroni S."/>
            <person name="Piras M.F."/>
            <person name="Raudsepp T."/>
            <person name="Rocchi M."/>
            <person name="Roeed K.H."/>
            <person name="Ryder O.A."/>
            <person name="Searle S."/>
            <person name="Skow L."/>
            <person name="Swinburne J.E."/>
            <person name="Syvaenen A.C."/>
            <person name="Tozaki T."/>
            <person name="Valberg S.J."/>
            <person name="Vaudin M."/>
            <person name="White J.R."/>
            <person name="Zody M.C."/>
            <person name="Lander E.S."/>
            <person name="Lindblad-Toh K."/>
        </authorList>
    </citation>
    <scope>NUCLEOTIDE SEQUENCE [LARGE SCALE GENOMIC DNA]</scope>
    <source>
        <strain evidence="1 2">Thoroughbred</strain>
    </source>
</reference>
<reference evidence="1" key="2">
    <citation type="submission" date="2025-08" db="UniProtKB">
        <authorList>
            <consortium name="Ensembl"/>
        </authorList>
    </citation>
    <scope>IDENTIFICATION</scope>
    <source>
        <strain evidence="1">Thoroughbred</strain>
    </source>
</reference>
<dbReference type="GeneTree" id="ENSGT01150000287688"/>
<evidence type="ECO:0000313" key="2">
    <source>
        <dbReference type="Proteomes" id="UP000002281"/>
    </source>
</evidence>
<evidence type="ECO:0000313" key="1">
    <source>
        <dbReference type="Ensembl" id="ENSECAP00000070897.1"/>
    </source>
</evidence>
<dbReference type="Proteomes" id="UP000002281">
    <property type="component" value="Chromosome 11"/>
</dbReference>
<proteinExistence type="predicted"/>
<protein>
    <submittedName>
        <fullName evidence="1">Uncharacterized protein</fullName>
    </submittedName>
</protein>
<dbReference type="AlphaFoldDB" id="A0A9L0S7P1"/>
<keyword evidence="2" id="KW-1185">Reference proteome</keyword>
<name>A0A9L0S7P1_HORSE</name>
<sequence length="116" mass="13052">MSRSGIAGSHGISMFNFLRKCQTVLHRGYTILHSHQQCMRVPMSPHPCQHLLVPGILTIAILVGVKRYLIVVLICITLTTNDVEHFSVFLLGICISSLEKYLFKSFSKLECLPFCC</sequence>